<dbReference type="RefSeq" id="WP_353566955.1">
    <property type="nucleotide sequence ID" value="NZ_BAABRI010000010.1"/>
</dbReference>
<dbReference type="EMBL" id="BAABRI010000010">
    <property type="protein sequence ID" value="GAA5482826.1"/>
    <property type="molecule type" value="Genomic_DNA"/>
</dbReference>
<dbReference type="Proteomes" id="UP001476282">
    <property type="component" value="Unassembled WGS sequence"/>
</dbReference>
<evidence type="ECO:0000313" key="2">
    <source>
        <dbReference type="Proteomes" id="UP001476282"/>
    </source>
</evidence>
<comment type="caution">
    <text evidence="1">The sequence shown here is derived from an EMBL/GenBank/DDBJ whole genome shotgun (WGS) entry which is preliminary data.</text>
</comment>
<keyword evidence="2" id="KW-1185">Reference proteome</keyword>
<sequence>MPVTTLTDFHHWLLADVSEGAPFILLDTGELSRPSCAAAIARHLNEFDESSGGNWIALDAAVIETIAADAAQRRLIGLGEPTVSPAGDPANVGEVLVALARRGHIVINHAGAFIALAGDPRGFKAALGLPESGGEGYHIILDPSGFPSRCLAPLVADSFLEWFNHLQAA</sequence>
<protein>
    <submittedName>
        <fullName evidence="1">Uncharacterized protein</fullName>
    </submittedName>
</protein>
<accession>A0ABP9UQ55</accession>
<reference evidence="1 2" key="1">
    <citation type="submission" date="2024-02" db="EMBL/GenBank/DDBJ databases">
        <title>Haloferula sargassicola NBRC 104335.</title>
        <authorList>
            <person name="Ichikawa N."/>
            <person name="Katano-Makiyama Y."/>
            <person name="Hidaka K."/>
        </authorList>
    </citation>
    <scope>NUCLEOTIDE SEQUENCE [LARGE SCALE GENOMIC DNA]</scope>
    <source>
        <strain evidence="1 2">NBRC 104335</strain>
    </source>
</reference>
<name>A0ABP9UQ55_9BACT</name>
<gene>
    <name evidence="1" type="ORF">Hsar01_02050</name>
</gene>
<organism evidence="1 2">
    <name type="scientific">Haloferula sargassicola</name>
    <dbReference type="NCBI Taxonomy" id="490096"/>
    <lineage>
        <taxon>Bacteria</taxon>
        <taxon>Pseudomonadati</taxon>
        <taxon>Verrucomicrobiota</taxon>
        <taxon>Verrucomicrobiia</taxon>
        <taxon>Verrucomicrobiales</taxon>
        <taxon>Verrucomicrobiaceae</taxon>
        <taxon>Haloferula</taxon>
    </lineage>
</organism>
<proteinExistence type="predicted"/>
<evidence type="ECO:0000313" key="1">
    <source>
        <dbReference type="EMBL" id="GAA5482826.1"/>
    </source>
</evidence>